<dbReference type="InterPro" id="IPR013783">
    <property type="entry name" value="Ig-like_fold"/>
</dbReference>
<keyword evidence="7 17" id="KW-0732">Signal</keyword>
<evidence type="ECO:0000256" key="12">
    <source>
        <dbReference type="ARBA" id="ARBA00024983"/>
    </source>
</evidence>
<evidence type="ECO:0000256" key="4">
    <source>
        <dbReference type="ARBA" id="ARBA00005336"/>
    </source>
</evidence>
<dbReference type="InterPro" id="IPR050288">
    <property type="entry name" value="Cellulose_deg_GH3"/>
</dbReference>
<dbReference type="Gene3D" id="3.40.50.1700">
    <property type="entry name" value="Glycoside hydrolase family 3 C-terminal domain"/>
    <property type="match status" value="1"/>
</dbReference>
<evidence type="ECO:0000256" key="6">
    <source>
        <dbReference type="ARBA" id="ARBA00022525"/>
    </source>
</evidence>
<evidence type="ECO:0000256" key="11">
    <source>
        <dbReference type="ARBA" id="ARBA00023326"/>
    </source>
</evidence>
<sequence length="729" mass="78271">MQYAGKLHGNYSIAVTVLLAANAVLPGAEAKVNVLSWDDAYAKAKVLVDQMSLEQKVNITTGIGYGKGLCAGNTYATTKPDFPSLCLQDGPLGVRGANNITSGVAGINAAASFDRKAIYERGVYLGKEFRGKGVHVMLGPGMNYMRAPEGGRGWESEGEDPYLSGVMSAETILGVQSQGVIATAKHYLLNEQELNRHTSSSDVDERTLHEIYLWPFARSVEAGVGSIMCSYNKANGTYACENDYLLNTVLKGELGFKGFVQSDWGATMSTVSSANNGLDMTMPGGVTVTSTDSYFGKNLTDAVSNKKVSESRVTDMATRIVAAWYKVRQDQDFPEVGIDNFDQNSAPYINVQADHYKLVREMGAASTVLLKNDGILPVKSVKSVAFIGSDAANDPNGINACYLNACSNGTLAQGWGSGVADFPYLIDPITGIKNALGKKVNYKQSLDDWDLDAAAKAAKDADIAFVFSNSDSGEEIASINGNLGDRNNLSLWHNGDNLINAVADANKNTVVVIHSVGAVLMPWIDHPNIKAVVWPGLPGQESGNSLADILTGKVNPSGRLPYTIAKKASDYNAKIDSSAKIVYKEKLLMGYKWFDAQNITPQFPFGHGLSYTNFTYSNLKLKAKKGHNNKAKVTASVVVKNSGSLDGAEVVQAYLSFPESAGEPPKVLRGFEKVLIKKGKKTTVKFTLGSTELSIWDIKSSSWVIPSGQFTLHIGASSRDIRQSGSFTL</sequence>
<protein>
    <recommendedName>
        <fullName evidence="13">Probable beta-glucosidase G</fullName>
        <ecNumber evidence="5">3.2.1.21</ecNumber>
    </recommendedName>
    <alternativeName>
        <fullName evidence="14">Beta-D-glucoside glucohydrolase G</fullName>
    </alternativeName>
    <alternativeName>
        <fullName evidence="15">Cellobiase G</fullName>
    </alternativeName>
    <alternativeName>
        <fullName evidence="16">Gentiobiase G</fullName>
    </alternativeName>
</protein>
<keyword evidence="20" id="KW-1185">Reference proteome</keyword>
<dbReference type="RefSeq" id="XP_067515249.1">
    <property type="nucleotide sequence ID" value="XM_067659148.1"/>
</dbReference>
<comment type="function">
    <text evidence="12">Beta-glucosidases are one of a number of cellulolytic enzymes involved in the degradation of cellulosic biomass. Catalyzes the last step releasing glucose from the inhibitory cellobiose.</text>
</comment>
<dbReference type="PANTHER" id="PTHR42715:SF12">
    <property type="entry name" value="BETA-GLUCOSIDASE G-RELATED"/>
    <property type="match status" value="1"/>
</dbReference>
<dbReference type="Proteomes" id="UP000009138">
    <property type="component" value="Unassembled WGS sequence"/>
</dbReference>
<evidence type="ECO:0000256" key="15">
    <source>
        <dbReference type="ARBA" id="ARBA00041601"/>
    </source>
</evidence>
<dbReference type="GO" id="GO:0009251">
    <property type="term" value="P:glucan catabolic process"/>
    <property type="evidence" value="ECO:0007669"/>
    <property type="project" value="TreeGrafter"/>
</dbReference>
<dbReference type="InterPro" id="IPR026891">
    <property type="entry name" value="Fn3-like"/>
</dbReference>
<proteinExistence type="inferred from homology"/>
<organism evidence="19 20">
    <name type="scientific">Rhizopus delemar (strain RA 99-880 / ATCC MYA-4621 / FGSC 9543 / NRRL 43880)</name>
    <name type="common">Mucormycosis agent</name>
    <name type="synonym">Rhizopus arrhizus var. delemar</name>
    <dbReference type="NCBI Taxonomy" id="246409"/>
    <lineage>
        <taxon>Eukaryota</taxon>
        <taxon>Fungi</taxon>
        <taxon>Fungi incertae sedis</taxon>
        <taxon>Mucoromycota</taxon>
        <taxon>Mucoromycotina</taxon>
        <taxon>Mucoromycetes</taxon>
        <taxon>Mucorales</taxon>
        <taxon>Mucorineae</taxon>
        <taxon>Rhizopodaceae</taxon>
        <taxon>Rhizopus</taxon>
    </lineage>
</organism>
<dbReference type="EMBL" id="CH476734">
    <property type="protein sequence ID" value="EIE79853.1"/>
    <property type="molecule type" value="Genomic_DNA"/>
</dbReference>
<dbReference type="InParanoid" id="I1BUH3"/>
<evidence type="ECO:0000256" key="10">
    <source>
        <dbReference type="ARBA" id="ARBA00023295"/>
    </source>
</evidence>
<evidence type="ECO:0000256" key="14">
    <source>
        <dbReference type="ARBA" id="ARBA00041276"/>
    </source>
</evidence>
<evidence type="ECO:0000256" key="16">
    <source>
        <dbReference type="ARBA" id="ARBA00041808"/>
    </source>
</evidence>
<feature type="domain" description="Fibronectin type III-like" evidence="18">
    <location>
        <begin position="649"/>
        <end position="718"/>
    </location>
</feature>
<gene>
    <name evidence="19" type="ORF">RO3G_04558</name>
</gene>
<evidence type="ECO:0000313" key="20">
    <source>
        <dbReference type="Proteomes" id="UP000009138"/>
    </source>
</evidence>
<dbReference type="SUPFAM" id="SSF52279">
    <property type="entry name" value="Beta-D-glucan exohydrolase, C-terminal domain"/>
    <property type="match status" value="1"/>
</dbReference>
<evidence type="ECO:0000256" key="2">
    <source>
        <dbReference type="ARBA" id="ARBA00004613"/>
    </source>
</evidence>
<dbReference type="OMA" id="HMAIGTT"/>
<comment type="subcellular location">
    <subcellularLocation>
        <location evidence="2">Secreted</location>
    </subcellularLocation>
</comment>
<comment type="similarity">
    <text evidence="4">Belongs to the glycosyl hydrolase 3 family.</text>
</comment>
<evidence type="ECO:0000259" key="18">
    <source>
        <dbReference type="SMART" id="SM01217"/>
    </source>
</evidence>
<dbReference type="Gene3D" id="3.20.20.300">
    <property type="entry name" value="Glycoside hydrolase, family 3, N-terminal domain"/>
    <property type="match status" value="1"/>
</dbReference>
<evidence type="ECO:0000256" key="17">
    <source>
        <dbReference type="SAM" id="SignalP"/>
    </source>
</evidence>
<dbReference type="SMART" id="SM01217">
    <property type="entry name" value="Fn3_like"/>
    <property type="match status" value="1"/>
</dbReference>
<feature type="chain" id="PRO_5003637655" description="Probable beta-glucosidase G" evidence="17">
    <location>
        <begin position="31"/>
        <end position="729"/>
    </location>
</feature>
<dbReference type="InterPro" id="IPR001764">
    <property type="entry name" value="Glyco_hydro_3_N"/>
</dbReference>
<keyword evidence="6" id="KW-0964">Secreted</keyword>
<comment type="catalytic activity">
    <reaction evidence="1">
        <text>Hydrolysis of terminal, non-reducing beta-D-glucosyl residues with release of beta-D-glucose.</text>
        <dbReference type="EC" id="3.2.1.21"/>
    </reaction>
</comment>
<dbReference type="GO" id="GO:0005576">
    <property type="term" value="C:extracellular region"/>
    <property type="evidence" value="ECO:0007669"/>
    <property type="project" value="UniProtKB-SubCell"/>
</dbReference>
<dbReference type="eggNOG" id="ENOG502QR4D">
    <property type="taxonomic scope" value="Eukaryota"/>
</dbReference>
<dbReference type="InterPro" id="IPR017853">
    <property type="entry name" value="GH"/>
</dbReference>
<keyword evidence="11" id="KW-0624">Polysaccharide degradation</keyword>
<dbReference type="Pfam" id="PF00933">
    <property type="entry name" value="Glyco_hydro_3"/>
    <property type="match status" value="1"/>
</dbReference>
<keyword evidence="8" id="KW-0378">Hydrolase</keyword>
<accession>I1BUH3</accession>
<reference evidence="19 20" key="1">
    <citation type="journal article" date="2009" name="PLoS Genet.">
        <title>Genomic analysis of the basal lineage fungus Rhizopus oryzae reveals a whole-genome duplication.</title>
        <authorList>
            <person name="Ma L.-J."/>
            <person name="Ibrahim A.S."/>
            <person name="Skory C."/>
            <person name="Grabherr M.G."/>
            <person name="Burger G."/>
            <person name="Butler M."/>
            <person name="Elias M."/>
            <person name="Idnurm A."/>
            <person name="Lang B.F."/>
            <person name="Sone T."/>
            <person name="Abe A."/>
            <person name="Calvo S.E."/>
            <person name="Corrochano L.M."/>
            <person name="Engels R."/>
            <person name="Fu J."/>
            <person name="Hansberg W."/>
            <person name="Kim J.-M."/>
            <person name="Kodira C.D."/>
            <person name="Koehrsen M.J."/>
            <person name="Liu B."/>
            <person name="Miranda-Saavedra D."/>
            <person name="O'Leary S."/>
            <person name="Ortiz-Castellanos L."/>
            <person name="Poulter R."/>
            <person name="Rodriguez-Romero J."/>
            <person name="Ruiz-Herrera J."/>
            <person name="Shen Y.-Q."/>
            <person name="Zeng Q."/>
            <person name="Galagan J."/>
            <person name="Birren B.W."/>
            <person name="Cuomo C.A."/>
            <person name="Wickes B.L."/>
        </authorList>
    </citation>
    <scope>NUCLEOTIDE SEQUENCE [LARGE SCALE GENOMIC DNA]</scope>
    <source>
        <strain evidence="20">RA 99-880 / ATCC MYA-4621 / FGSC 9543 / NRRL 43880</strain>
    </source>
</reference>
<dbReference type="AlphaFoldDB" id="I1BUH3"/>
<dbReference type="InterPro" id="IPR036881">
    <property type="entry name" value="Glyco_hydro_3_C_sf"/>
</dbReference>
<dbReference type="FunFam" id="3.20.20.300:FF:000002">
    <property type="entry name" value="Probable beta-glucosidase"/>
    <property type="match status" value="1"/>
</dbReference>
<dbReference type="STRING" id="246409.I1BUH3"/>
<dbReference type="PANTHER" id="PTHR42715">
    <property type="entry name" value="BETA-GLUCOSIDASE"/>
    <property type="match status" value="1"/>
</dbReference>
<dbReference type="EC" id="3.2.1.21" evidence="5"/>
<dbReference type="PRINTS" id="PR00133">
    <property type="entry name" value="GLHYDRLASE3"/>
</dbReference>
<dbReference type="FunCoup" id="I1BUH3">
    <property type="interactions" value="51"/>
</dbReference>
<evidence type="ECO:0000256" key="3">
    <source>
        <dbReference type="ARBA" id="ARBA00004987"/>
    </source>
</evidence>
<keyword evidence="9" id="KW-0119">Carbohydrate metabolism</keyword>
<dbReference type="Pfam" id="PF14310">
    <property type="entry name" value="Fn3-like"/>
    <property type="match status" value="1"/>
</dbReference>
<dbReference type="OrthoDB" id="416222at2759"/>
<dbReference type="Gene3D" id="2.60.40.10">
    <property type="entry name" value="Immunoglobulins"/>
    <property type="match status" value="1"/>
</dbReference>
<dbReference type="FunFam" id="3.40.50.1700:FF:000003">
    <property type="entry name" value="Probable beta-glucosidase"/>
    <property type="match status" value="1"/>
</dbReference>
<dbReference type="InterPro" id="IPR002772">
    <property type="entry name" value="Glyco_hydro_3_C"/>
</dbReference>
<name>I1BUH3_RHIO9</name>
<evidence type="ECO:0000256" key="8">
    <source>
        <dbReference type="ARBA" id="ARBA00022801"/>
    </source>
</evidence>
<evidence type="ECO:0000256" key="7">
    <source>
        <dbReference type="ARBA" id="ARBA00022729"/>
    </source>
</evidence>
<dbReference type="InterPro" id="IPR036962">
    <property type="entry name" value="Glyco_hydro_3_N_sf"/>
</dbReference>
<keyword evidence="10" id="KW-0326">Glycosidase</keyword>
<evidence type="ECO:0000256" key="9">
    <source>
        <dbReference type="ARBA" id="ARBA00023277"/>
    </source>
</evidence>
<evidence type="ECO:0000313" key="19">
    <source>
        <dbReference type="EMBL" id="EIE79853.1"/>
    </source>
</evidence>
<evidence type="ECO:0000256" key="13">
    <source>
        <dbReference type="ARBA" id="ARBA00039579"/>
    </source>
</evidence>
<dbReference type="Pfam" id="PF01915">
    <property type="entry name" value="Glyco_hydro_3_C"/>
    <property type="match status" value="1"/>
</dbReference>
<dbReference type="SUPFAM" id="SSF51445">
    <property type="entry name" value="(Trans)glycosidases"/>
    <property type="match status" value="1"/>
</dbReference>
<feature type="signal peptide" evidence="17">
    <location>
        <begin position="1"/>
        <end position="30"/>
    </location>
</feature>
<dbReference type="GeneID" id="93611529"/>
<evidence type="ECO:0000256" key="5">
    <source>
        <dbReference type="ARBA" id="ARBA00012744"/>
    </source>
</evidence>
<evidence type="ECO:0000256" key="1">
    <source>
        <dbReference type="ARBA" id="ARBA00000448"/>
    </source>
</evidence>
<dbReference type="FunFam" id="2.60.40.10:FF:000495">
    <property type="entry name" value="Periplasmic beta-glucosidase"/>
    <property type="match status" value="1"/>
</dbReference>
<dbReference type="VEuPathDB" id="FungiDB:RO3G_04558"/>
<dbReference type="GO" id="GO:0008422">
    <property type="term" value="F:beta-glucosidase activity"/>
    <property type="evidence" value="ECO:0007669"/>
    <property type="project" value="UniProtKB-EC"/>
</dbReference>
<comment type="pathway">
    <text evidence="3">Glycan metabolism; cellulose degradation.</text>
</comment>